<dbReference type="InterPro" id="IPR001245">
    <property type="entry name" value="Ser-Thr/Tyr_kinase_cat_dom"/>
</dbReference>
<dbReference type="PROSITE" id="PS00107">
    <property type="entry name" value="PROTEIN_KINASE_ATP"/>
    <property type="match status" value="1"/>
</dbReference>
<reference evidence="3 4" key="1">
    <citation type="journal article" date="2010" name="Nature">
        <title>Genome sequencing and analysis of the model grass Brachypodium distachyon.</title>
        <authorList>
            <consortium name="International Brachypodium Initiative"/>
        </authorList>
    </citation>
    <scope>NUCLEOTIDE SEQUENCE [LARGE SCALE GENOMIC DNA]</scope>
    <source>
        <strain evidence="3">Bd21</strain>
        <strain evidence="4">cv. Bd21</strain>
    </source>
</reference>
<sequence>MDVVQPAGVDAVKLVLMIVQAAQTVRHNKKTCQQLAHRTQMIGDLLKRLQSSGKMRQPEARSLLEVLEDILCEAYMLIKSCQNSNYMYQILMGRKQADQLRVVQNRIDSYLLLFPLISHIDTADQTDQILNAIRPFQSQTAEEVPRLLSGCSSHHATSCSSGDARIEVCGKFERVHAVNEQFTVNESKQAGSSNVFGAFSTKQNRMRHRCCGHLKESRTIHRATGHKGSVKFNFSQLLDATNSFSHANQIGQGTFGCIYKGRLHDGLDVAVKRRLEVPLSPNQLDFRNLEFENEISFLTKLQHTNIVKLLGCCIHGAERILVYEYMANGSFDTFISGTRTTRANLDWPTRSQIMKGVAEGLCVSS</sequence>
<reference evidence="3" key="2">
    <citation type="submission" date="2017-06" db="EMBL/GenBank/DDBJ databases">
        <title>WGS assembly of Brachypodium distachyon.</title>
        <authorList>
            <consortium name="The International Brachypodium Initiative"/>
            <person name="Lucas S."/>
            <person name="Harmon-Smith M."/>
            <person name="Lail K."/>
            <person name="Tice H."/>
            <person name="Grimwood J."/>
            <person name="Bruce D."/>
            <person name="Barry K."/>
            <person name="Shu S."/>
            <person name="Lindquist E."/>
            <person name="Wang M."/>
            <person name="Pitluck S."/>
            <person name="Vogel J.P."/>
            <person name="Garvin D.F."/>
            <person name="Mockler T.C."/>
            <person name="Schmutz J."/>
            <person name="Rokhsar D."/>
            <person name="Bevan M.W."/>
        </authorList>
    </citation>
    <scope>NUCLEOTIDE SEQUENCE</scope>
    <source>
        <strain evidence="3">Bd21</strain>
    </source>
</reference>
<dbReference type="Gramene" id="KQJ87333">
    <property type="protein sequence ID" value="KQJ87333"/>
    <property type="gene ID" value="BRADI_4g10426v3"/>
</dbReference>
<protein>
    <recommendedName>
        <fullName evidence="2">Protein kinase domain-containing protein</fullName>
    </recommendedName>
</protein>
<dbReference type="EnsemblPlants" id="KQJ87333">
    <property type="protein sequence ID" value="KQJ87333"/>
    <property type="gene ID" value="BRADI_4g10426v3"/>
</dbReference>
<name>A0A0Q3L410_BRADI</name>
<dbReference type="GeneID" id="100829732"/>
<organism evidence="3">
    <name type="scientific">Brachypodium distachyon</name>
    <name type="common">Purple false brome</name>
    <name type="synonym">Trachynia distachya</name>
    <dbReference type="NCBI Taxonomy" id="15368"/>
    <lineage>
        <taxon>Eukaryota</taxon>
        <taxon>Viridiplantae</taxon>
        <taxon>Streptophyta</taxon>
        <taxon>Embryophyta</taxon>
        <taxon>Tracheophyta</taxon>
        <taxon>Spermatophyta</taxon>
        <taxon>Magnoliopsida</taxon>
        <taxon>Liliopsida</taxon>
        <taxon>Poales</taxon>
        <taxon>Poaceae</taxon>
        <taxon>BOP clade</taxon>
        <taxon>Pooideae</taxon>
        <taxon>Stipodae</taxon>
        <taxon>Brachypodieae</taxon>
        <taxon>Brachypodium</taxon>
    </lineage>
</organism>
<reference evidence="4" key="3">
    <citation type="submission" date="2018-08" db="UniProtKB">
        <authorList>
            <consortium name="EnsemblPlants"/>
        </authorList>
    </citation>
    <scope>IDENTIFICATION</scope>
    <source>
        <strain evidence="4">cv. Bd21</strain>
    </source>
</reference>
<proteinExistence type="predicted"/>
<dbReference type="InterPro" id="IPR011009">
    <property type="entry name" value="Kinase-like_dom_sf"/>
</dbReference>
<evidence type="ECO:0000313" key="5">
    <source>
        <dbReference type="Proteomes" id="UP000008810"/>
    </source>
</evidence>
<dbReference type="Pfam" id="PF19584">
    <property type="entry name" value="MCAfunc"/>
    <property type="match status" value="1"/>
</dbReference>
<feature type="binding site" evidence="1">
    <location>
        <position position="272"/>
    </location>
    <ligand>
        <name>ATP</name>
        <dbReference type="ChEBI" id="CHEBI:30616"/>
    </ligand>
</feature>
<dbReference type="InterPro" id="IPR059179">
    <property type="entry name" value="MLKL-like_MCAfunc"/>
</dbReference>
<dbReference type="Pfam" id="PF07714">
    <property type="entry name" value="PK_Tyr_Ser-Thr"/>
    <property type="match status" value="1"/>
</dbReference>
<dbReference type="Gene3D" id="3.30.200.20">
    <property type="entry name" value="Phosphorylase Kinase, domain 1"/>
    <property type="match status" value="1"/>
</dbReference>
<dbReference type="OrthoDB" id="8891264at2759"/>
<dbReference type="GO" id="GO:0007166">
    <property type="term" value="P:cell surface receptor signaling pathway"/>
    <property type="evidence" value="ECO:0007669"/>
    <property type="project" value="InterPro"/>
</dbReference>
<dbReference type="RefSeq" id="XP_024318532.1">
    <property type="nucleotide sequence ID" value="XM_024462764.1"/>
</dbReference>
<dbReference type="CDD" id="cd21037">
    <property type="entry name" value="MLKL_NTD"/>
    <property type="match status" value="1"/>
</dbReference>
<feature type="domain" description="Protein kinase" evidence="2">
    <location>
        <begin position="244"/>
        <end position="365"/>
    </location>
</feature>
<dbReference type="InterPro" id="IPR036537">
    <property type="entry name" value="Adaptor_Cbl_N_dom_sf"/>
</dbReference>
<dbReference type="SMART" id="SM00219">
    <property type="entry name" value="TyrKc"/>
    <property type="match status" value="1"/>
</dbReference>
<dbReference type="InterPro" id="IPR045766">
    <property type="entry name" value="MCAfunc"/>
</dbReference>
<dbReference type="PANTHER" id="PTHR46604">
    <property type="entry name" value="PROTEIN MID1-COMPLEMENTING ACTIVITY 1"/>
    <property type="match status" value="1"/>
</dbReference>
<dbReference type="PANTHER" id="PTHR46604:SF1">
    <property type="entry name" value="OS11G0665800 PROTEIN"/>
    <property type="match status" value="1"/>
</dbReference>
<dbReference type="InterPro" id="IPR020635">
    <property type="entry name" value="Tyr_kinase_cat_dom"/>
</dbReference>
<evidence type="ECO:0000259" key="2">
    <source>
        <dbReference type="PROSITE" id="PS50011"/>
    </source>
</evidence>
<evidence type="ECO:0000256" key="1">
    <source>
        <dbReference type="PROSITE-ProRule" id="PRU10141"/>
    </source>
</evidence>
<dbReference type="GO" id="GO:0005524">
    <property type="term" value="F:ATP binding"/>
    <property type="evidence" value="ECO:0007669"/>
    <property type="project" value="UniProtKB-UniRule"/>
</dbReference>
<gene>
    <name evidence="4" type="primary">LOC100829732</name>
    <name evidence="3" type="ORF">BRADI_4g10426v3</name>
</gene>
<dbReference type="Proteomes" id="UP000008810">
    <property type="component" value="Chromosome 4"/>
</dbReference>
<keyword evidence="5" id="KW-1185">Reference proteome</keyword>
<keyword evidence="1" id="KW-0067">ATP-binding</keyword>
<dbReference type="AlphaFoldDB" id="A0A0Q3L410"/>
<dbReference type="PROSITE" id="PS50011">
    <property type="entry name" value="PROTEIN_KINASE_DOM"/>
    <property type="match status" value="1"/>
</dbReference>
<accession>A0A0Q3L410</accession>
<keyword evidence="1" id="KW-0547">Nucleotide-binding</keyword>
<dbReference type="EMBL" id="CM000883">
    <property type="protein sequence ID" value="KQJ87333.1"/>
    <property type="molecule type" value="Genomic_DNA"/>
</dbReference>
<dbReference type="SUPFAM" id="SSF56112">
    <property type="entry name" value="Protein kinase-like (PK-like)"/>
    <property type="match status" value="1"/>
</dbReference>
<dbReference type="RefSeq" id="XP_024318531.1">
    <property type="nucleotide sequence ID" value="XM_024462763.1"/>
</dbReference>
<dbReference type="InterPro" id="IPR017441">
    <property type="entry name" value="Protein_kinase_ATP_BS"/>
</dbReference>
<dbReference type="GO" id="GO:0004713">
    <property type="term" value="F:protein tyrosine kinase activity"/>
    <property type="evidence" value="ECO:0007669"/>
    <property type="project" value="InterPro"/>
</dbReference>
<evidence type="ECO:0000313" key="4">
    <source>
        <dbReference type="EnsemblPlants" id="KQJ87333"/>
    </source>
</evidence>
<evidence type="ECO:0000313" key="3">
    <source>
        <dbReference type="EMBL" id="KQJ87333.1"/>
    </source>
</evidence>
<dbReference type="InterPro" id="IPR000719">
    <property type="entry name" value="Prot_kinase_dom"/>
</dbReference>
<dbReference type="Gene3D" id="1.20.930.20">
    <property type="entry name" value="Adaptor protein Cbl, N-terminal domain"/>
    <property type="match status" value="1"/>
</dbReference>
<dbReference type="FunFam" id="3.30.200.20:FF:000466">
    <property type="entry name" value="Putative LRR receptor-like serine/threonine-protein kinase"/>
    <property type="match status" value="1"/>
</dbReference>